<dbReference type="Pfam" id="PF02518">
    <property type="entry name" value="HATPase_c"/>
    <property type="match status" value="1"/>
</dbReference>
<proteinExistence type="predicted"/>
<sequence length="430" mass="47969">MMVETFIQSVLDGLLLSLCCLGLMGREKGKFDCLLPFLFAGVCLVVRQVFGFSTADLAYAVLPVNTVISFMFLFLAVLLINSIWFQRVEGHAFYGTIAAFALYLLLRELCLVVFYLCGVEETAWFLYVSRVLSLMLWLAIWAVGVLRWLREQLSDGSLTVRIIVSNTAILLLLILVVFRFDLSLMFRWLPVTAGTLALLLFVDGIAILIEQHRIQSQRRTKLLEQYLPLVEELIEQVRARQHEFNNKMMAVSAAMAAANDLEEAKSDVASLLQNAKLDSIDRELLKCDSKVICGMIFGKSKQAGLKCIRLDVSMAGAFLHRSLPEADWAEVIGVLIDNAIEASSPGAVLYVKAVEENGGLLFTVSNPHHALSNVEFVQMFKRGWSTKIASGHGYGLFNVRSMVERYKGKIIARNEAIEGTHYITIGVLIS</sequence>
<organism evidence="3 4">
    <name type="scientific">Oxobacter pfennigii</name>
    <dbReference type="NCBI Taxonomy" id="36849"/>
    <lineage>
        <taxon>Bacteria</taxon>
        <taxon>Bacillati</taxon>
        <taxon>Bacillota</taxon>
        <taxon>Clostridia</taxon>
        <taxon>Eubacteriales</taxon>
        <taxon>Clostridiaceae</taxon>
        <taxon>Oxobacter</taxon>
    </lineage>
</organism>
<keyword evidence="1" id="KW-0472">Membrane</keyword>
<reference evidence="3 4" key="1">
    <citation type="submission" date="2015-09" db="EMBL/GenBank/DDBJ databases">
        <title>Genome sequence of Oxobacter pfennigii DSM 3222.</title>
        <authorList>
            <person name="Poehlein A."/>
            <person name="Bengelsdorf F.R."/>
            <person name="Schiel-Bengelsdorf B."/>
            <person name="Duerre P."/>
            <person name="Daniel R."/>
        </authorList>
    </citation>
    <scope>NUCLEOTIDE SEQUENCE [LARGE SCALE GENOMIC DNA]</scope>
    <source>
        <strain evidence="3 4">DSM 3222</strain>
    </source>
</reference>
<dbReference type="InterPro" id="IPR036890">
    <property type="entry name" value="HATPase_C_sf"/>
</dbReference>
<dbReference type="GO" id="GO:0042802">
    <property type="term" value="F:identical protein binding"/>
    <property type="evidence" value="ECO:0007669"/>
    <property type="project" value="TreeGrafter"/>
</dbReference>
<dbReference type="STRING" id="36849.OXPF_18430"/>
<dbReference type="PANTHER" id="PTHR40448:SF1">
    <property type="entry name" value="TWO-COMPONENT SENSOR HISTIDINE KINASE"/>
    <property type="match status" value="1"/>
</dbReference>
<keyword evidence="1" id="KW-0812">Transmembrane</keyword>
<dbReference type="Proteomes" id="UP000050326">
    <property type="component" value="Unassembled WGS sequence"/>
</dbReference>
<feature type="domain" description="Histidine kinase/HSP90-like ATPase" evidence="2">
    <location>
        <begin position="329"/>
        <end position="423"/>
    </location>
</feature>
<evidence type="ECO:0000256" key="1">
    <source>
        <dbReference type="SAM" id="Phobius"/>
    </source>
</evidence>
<dbReference type="EC" id="2.7.13.3" evidence="3"/>
<dbReference type="PANTHER" id="PTHR40448">
    <property type="entry name" value="TWO-COMPONENT SENSOR HISTIDINE KINASE"/>
    <property type="match status" value="1"/>
</dbReference>
<dbReference type="RefSeq" id="WP_054874889.1">
    <property type="nucleotide sequence ID" value="NZ_LKET01000029.1"/>
</dbReference>
<dbReference type="AlphaFoldDB" id="A0A0P8W9W5"/>
<dbReference type="EMBL" id="LKET01000029">
    <property type="protein sequence ID" value="KPU44757.1"/>
    <property type="molecule type" value="Genomic_DNA"/>
</dbReference>
<comment type="caution">
    <text evidence="3">The sequence shown here is derived from an EMBL/GenBank/DDBJ whole genome shotgun (WGS) entry which is preliminary data.</text>
</comment>
<gene>
    <name evidence="3" type="primary">citA</name>
    <name evidence="3" type="ORF">OXPF_18430</name>
</gene>
<keyword evidence="4" id="KW-1185">Reference proteome</keyword>
<dbReference type="InterPro" id="IPR003594">
    <property type="entry name" value="HATPase_dom"/>
</dbReference>
<evidence type="ECO:0000313" key="4">
    <source>
        <dbReference type="Proteomes" id="UP000050326"/>
    </source>
</evidence>
<dbReference type="Gene3D" id="3.30.565.10">
    <property type="entry name" value="Histidine kinase-like ATPase, C-terminal domain"/>
    <property type="match status" value="1"/>
</dbReference>
<protein>
    <submittedName>
        <fullName evidence="3">Sensor histidine kinase CitA</fullName>
        <ecNumber evidence="3">2.7.13.3</ecNumber>
    </submittedName>
</protein>
<dbReference type="SUPFAM" id="SSF55874">
    <property type="entry name" value="ATPase domain of HSP90 chaperone/DNA topoisomerase II/histidine kinase"/>
    <property type="match status" value="1"/>
</dbReference>
<feature type="transmembrane region" description="Helical" evidence="1">
    <location>
        <begin position="186"/>
        <end position="209"/>
    </location>
</feature>
<keyword evidence="3" id="KW-0808">Transferase</keyword>
<feature type="transmembrane region" description="Helical" evidence="1">
    <location>
        <begin position="57"/>
        <end position="80"/>
    </location>
</feature>
<feature type="transmembrane region" description="Helical" evidence="1">
    <location>
        <begin position="158"/>
        <end position="180"/>
    </location>
</feature>
<feature type="transmembrane region" description="Helical" evidence="1">
    <location>
        <begin position="92"/>
        <end position="116"/>
    </location>
</feature>
<accession>A0A0P8W9W5</accession>
<dbReference type="OrthoDB" id="9792686at2"/>
<dbReference type="GO" id="GO:0004673">
    <property type="term" value="F:protein histidine kinase activity"/>
    <property type="evidence" value="ECO:0007669"/>
    <property type="project" value="UniProtKB-EC"/>
</dbReference>
<keyword evidence="1" id="KW-1133">Transmembrane helix</keyword>
<feature type="transmembrane region" description="Helical" evidence="1">
    <location>
        <begin position="122"/>
        <end position="146"/>
    </location>
</feature>
<name>A0A0P8W9W5_9CLOT</name>
<feature type="transmembrane region" description="Helical" evidence="1">
    <location>
        <begin position="31"/>
        <end position="51"/>
    </location>
</feature>
<evidence type="ECO:0000259" key="2">
    <source>
        <dbReference type="Pfam" id="PF02518"/>
    </source>
</evidence>
<keyword evidence="3" id="KW-0418">Kinase</keyword>
<evidence type="ECO:0000313" key="3">
    <source>
        <dbReference type="EMBL" id="KPU44757.1"/>
    </source>
</evidence>
<dbReference type="PATRIC" id="fig|36849.3.peg.1941"/>